<keyword evidence="2" id="KW-1185">Reference proteome</keyword>
<accession>A0A5B7EMT3</accession>
<name>A0A5B7EMT3_PORTR</name>
<evidence type="ECO:0000313" key="1">
    <source>
        <dbReference type="EMBL" id="MPC34628.1"/>
    </source>
</evidence>
<sequence>MKGNLWEENVNVKGKGGTHQVRDCMRIGCMNVRRWNIGKFKYVSKELNEWHFDLVRVTKTPEG</sequence>
<proteinExistence type="predicted"/>
<protein>
    <submittedName>
        <fullName evidence="1">Uncharacterized protein</fullName>
    </submittedName>
</protein>
<dbReference type="Proteomes" id="UP000324222">
    <property type="component" value="Unassembled WGS sequence"/>
</dbReference>
<reference evidence="1 2" key="1">
    <citation type="submission" date="2019-05" db="EMBL/GenBank/DDBJ databases">
        <title>Another draft genome of Portunus trituberculatus and its Hox gene families provides insights of decapod evolution.</title>
        <authorList>
            <person name="Jeong J.-H."/>
            <person name="Song I."/>
            <person name="Kim S."/>
            <person name="Choi T."/>
            <person name="Kim D."/>
            <person name="Ryu S."/>
            <person name="Kim W."/>
        </authorList>
    </citation>
    <scope>NUCLEOTIDE SEQUENCE [LARGE SCALE GENOMIC DNA]</scope>
    <source>
        <tissue evidence="1">Muscle</tissue>
    </source>
</reference>
<dbReference type="EMBL" id="VSRR010003094">
    <property type="protein sequence ID" value="MPC34628.1"/>
    <property type="molecule type" value="Genomic_DNA"/>
</dbReference>
<dbReference type="AlphaFoldDB" id="A0A5B7EMT3"/>
<evidence type="ECO:0000313" key="2">
    <source>
        <dbReference type="Proteomes" id="UP000324222"/>
    </source>
</evidence>
<gene>
    <name evidence="1" type="ORF">E2C01_028024</name>
</gene>
<organism evidence="1 2">
    <name type="scientific">Portunus trituberculatus</name>
    <name type="common">Swimming crab</name>
    <name type="synonym">Neptunus trituberculatus</name>
    <dbReference type="NCBI Taxonomy" id="210409"/>
    <lineage>
        <taxon>Eukaryota</taxon>
        <taxon>Metazoa</taxon>
        <taxon>Ecdysozoa</taxon>
        <taxon>Arthropoda</taxon>
        <taxon>Crustacea</taxon>
        <taxon>Multicrustacea</taxon>
        <taxon>Malacostraca</taxon>
        <taxon>Eumalacostraca</taxon>
        <taxon>Eucarida</taxon>
        <taxon>Decapoda</taxon>
        <taxon>Pleocyemata</taxon>
        <taxon>Brachyura</taxon>
        <taxon>Eubrachyura</taxon>
        <taxon>Portunoidea</taxon>
        <taxon>Portunidae</taxon>
        <taxon>Portuninae</taxon>
        <taxon>Portunus</taxon>
    </lineage>
</organism>
<comment type="caution">
    <text evidence="1">The sequence shown here is derived from an EMBL/GenBank/DDBJ whole genome shotgun (WGS) entry which is preliminary data.</text>
</comment>